<protein>
    <submittedName>
        <fullName evidence="2">Uncharacterized protein</fullName>
    </submittedName>
</protein>
<evidence type="ECO:0000256" key="1">
    <source>
        <dbReference type="SAM" id="SignalP"/>
    </source>
</evidence>
<keyword evidence="1" id="KW-0732">Signal</keyword>
<keyword evidence="3" id="KW-1185">Reference proteome</keyword>
<dbReference type="AlphaFoldDB" id="A0A564UHK7"/>
<dbReference type="Proteomes" id="UP000363661">
    <property type="component" value="Unassembled WGS sequence"/>
</dbReference>
<dbReference type="EMBL" id="CABHNA010000086">
    <property type="protein sequence ID" value="VUX19025.1"/>
    <property type="molecule type" value="Genomic_DNA"/>
</dbReference>
<proteinExistence type="predicted"/>
<accession>A0A564UHK7</accession>
<dbReference type="RefSeq" id="WP_144367705.1">
    <property type="nucleotide sequence ID" value="NZ_CABHNA010000086.1"/>
</dbReference>
<evidence type="ECO:0000313" key="3">
    <source>
        <dbReference type="Proteomes" id="UP000363661"/>
    </source>
</evidence>
<feature type="chain" id="PRO_5038765133" evidence="1">
    <location>
        <begin position="18"/>
        <end position="250"/>
    </location>
</feature>
<name>A0A564UHK7_9FIRM</name>
<gene>
    <name evidence="2" type="ORF">RTSSTS7063_02486</name>
</gene>
<feature type="signal peptide" evidence="1">
    <location>
        <begin position="1"/>
        <end position="17"/>
    </location>
</feature>
<sequence length="250" mass="26159">MVCVAAVALGSSTYAWFVTNNKVDATTSTISAQSNAAFMTIAKGTTGANAVDTTSVTTEVQTKALYPATFGEETGATKGKFMTGYGTKLDNGALSGNLKFVGTGTNPTGTYSEATAADYALLQDFNISSKGQNLTNLSIEKVENAKNSTSTSELAKALRVLVTNADGTVWAVYGQKDAADSTEYEVKLTSAEQNAAVTFGDITAGDDTAVHVYLYYEGKDAKVTTKNLQDNKLTATNAVTVYFTATAVNK</sequence>
<reference evidence="2 3" key="1">
    <citation type="submission" date="2019-07" db="EMBL/GenBank/DDBJ databases">
        <authorList>
            <person name="Hibberd C M."/>
            <person name="Gehrig L. J."/>
            <person name="Chang H.-W."/>
            <person name="Venkatesh S."/>
        </authorList>
    </citation>
    <scope>NUCLEOTIDE SEQUENCE [LARGE SCALE GENOMIC DNA]</scope>
    <source>
        <strain evidence="2">Ruminococcus_torques_SSTS_Bg7063</strain>
    </source>
</reference>
<evidence type="ECO:0000313" key="2">
    <source>
        <dbReference type="EMBL" id="VUX19025.1"/>
    </source>
</evidence>
<organism evidence="2 3">
    <name type="scientific">[Ruminococcus] torques</name>
    <dbReference type="NCBI Taxonomy" id="33039"/>
    <lineage>
        <taxon>Bacteria</taxon>
        <taxon>Bacillati</taxon>
        <taxon>Bacillota</taxon>
        <taxon>Clostridia</taxon>
        <taxon>Lachnospirales</taxon>
        <taxon>Lachnospiraceae</taxon>
        <taxon>Mediterraneibacter</taxon>
    </lineage>
</organism>